<dbReference type="EMBL" id="UZAF01017094">
    <property type="protein sequence ID" value="VDO37850.1"/>
    <property type="molecule type" value="Genomic_DNA"/>
</dbReference>
<dbReference type="WBParaSite" id="HPLM_0000957701-mRNA-1">
    <property type="protein sequence ID" value="HPLM_0000957701-mRNA-1"/>
    <property type="gene ID" value="HPLM_0000957701"/>
</dbReference>
<keyword evidence="2" id="KW-1185">Reference proteome</keyword>
<evidence type="ECO:0000313" key="1">
    <source>
        <dbReference type="EMBL" id="VDO37850.1"/>
    </source>
</evidence>
<accession>A0A0N4WFQ8</accession>
<dbReference type="Proteomes" id="UP000268014">
    <property type="component" value="Unassembled WGS sequence"/>
</dbReference>
<protein>
    <submittedName>
        <fullName evidence="1 3">Uncharacterized protein</fullName>
    </submittedName>
</protein>
<proteinExistence type="predicted"/>
<evidence type="ECO:0000313" key="3">
    <source>
        <dbReference type="WBParaSite" id="HPLM_0000957701-mRNA-1"/>
    </source>
</evidence>
<name>A0A0N4WFQ8_HAEPC</name>
<dbReference type="AlphaFoldDB" id="A0A0N4WFQ8"/>
<organism evidence="3">
    <name type="scientific">Haemonchus placei</name>
    <name type="common">Barber's pole worm</name>
    <dbReference type="NCBI Taxonomy" id="6290"/>
    <lineage>
        <taxon>Eukaryota</taxon>
        <taxon>Metazoa</taxon>
        <taxon>Ecdysozoa</taxon>
        <taxon>Nematoda</taxon>
        <taxon>Chromadorea</taxon>
        <taxon>Rhabditida</taxon>
        <taxon>Rhabditina</taxon>
        <taxon>Rhabditomorpha</taxon>
        <taxon>Strongyloidea</taxon>
        <taxon>Trichostrongylidae</taxon>
        <taxon>Haemonchus</taxon>
    </lineage>
</organism>
<evidence type="ECO:0000313" key="2">
    <source>
        <dbReference type="Proteomes" id="UP000268014"/>
    </source>
</evidence>
<sequence length="66" mass="7443">MHGALVWVSFVKSERFCDACFDEVALRSRVEENQDVLEDASVVVLDLAFCSNEDQLILGAQRLHSM</sequence>
<reference evidence="1 2" key="2">
    <citation type="submission" date="2018-11" db="EMBL/GenBank/DDBJ databases">
        <authorList>
            <consortium name="Pathogen Informatics"/>
        </authorList>
    </citation>
    <scope>NUCLEOTIDE SEQUENCE [LARGE SCALE GENOMIC DNA]</scope>
    <source>
        <strain evidence="1 2">MHpl1</strain>
    </source>
</reference>
<reference evidence="3" key="1">
    <citation type="submission" date="2017-02" db="UniProtKB">
        <authorList>
            <consortium name="WormBaseParasite"/>
        </authorList>
    </citation>
    <scope>IDENTIFICATION</scope>
</reference>
<gene>
    <name evidence="1" type="ORF">HPLM_LOCUS9569</name>
</gene>